<protein>
    <submittedName>
        <fullName evidence="10">FHA domain-containing protein</fullName>
    </submittedName>
</protein>
<dbReference type="RefSeq" id="WP_166317046.1">
    <property type="nucleotide sequence ID" value="NZ_CP049866.1"/>
</dbReference>
<evidence type="ECO:0000259" key="9">
    <source>
        <dbReference type="PROSITE" id="PS50006"/>
    </source>
</evidence>
<dbReference type="KEGG" id="npi:G7071_07835"/>
<comment type="subcellular location">
    <subcellularLocation>
        <location evidence="1">Cell membrane</location>
        <topology evidence="1">Multi-pass membrane protein</topology>
    </subcellularLocation>
</comment>
<feature type="region of interest" description="Disordered" evidence="7">
    <location>
        <begin position="178"/>
        <end position="255"/>
    </location>
</feature>
<dbReference type="EMBL" id="CP049866">
    <property type="protein sequence ID" value="QIK75357.1"/>
    <property type="molecule type" value="Genomic_DNA"/>
</dbReference>
<evidence type="ECO:0000256" key="8">
    <source>
        <dbReference type="SAM" id="Phobius"/>
    </source>
</evidence>
<dbReference type="InterPro" id="IPR000253">
    <property type="entry name" value="FHA_dom"/>
</dbReference>
<feature type="transmembrane region" description="Helical" evidence="8">
    <location>
        <begin position="104"/>
        <end position="127"/>
    </location>
</feature>
<sequence length="365" mass="38415">MSRSVSGGPTCPVAELERRFYAFVLDRLLAWGLVGAAGALTWAATRDEVLSLGVGVVMLVLVWLALAMLTGLGGRTPGKSVLGLRVVHHGSGTPIGPGPALLRALVLGVGSLPTFGIGLATLAWTAVEDRARQRRGWHDLVAHSIVVDVRPVDDRVEEVDHTPRHVVNLTAMRLIPATPVEPEAPLRRASPPRSEQSARHVQDSTLVPAHAPATPPRPASPGAVTTSAGRPVPEGGRTVVRPKPGAAQASASSTAPRWRVVFDSGETLVVEGLALVGRRPVPRQGEQVHHLVPLGSSDMSVSKTHAQLGPAPDGVLVVMDRGSTNGSVLRRRGVARRLSPGRPATLVEGDVVSFGDRQMTVQREG</sequence>
<evidence type="ECO:0000313" key="10">
    <source>
        <dbReference type="EMBL" id="QIK75357.1"/>
    </source>
</evidence>
<dbReference type="PROSITE" id="PS50006">
    <property type="entry name" value="FHA_DOMAIN"/>
    <property type="match status" value="1"/>
</dbReference>
<dbReference type="Proteomes" id="UP000502035">
    <property type="component" value="Chromosome"/>
</dbReference>
<dbReference type="InterPro" id="IPR051791">
    <property type="entry name" value="Pra-immunoreactive"/>
</dbReference>
<keyword evidence="11" id="KW-1185">Reference proteome</keyword>
<gene>
    <name evidence="10" type="ORF">G7071_07835</name>
</gene>
<keyword evidence="6 8" id="KW-0472">Membrane</keyword>
<feature type="domain" description="FHA" evidence="9">
    <location>
        <begin position="274"/>
        <end position="334"/>
    </location>
</feature>
<evidence type="ECO:0000313" key="11">
    <source>
        <dbReference type="Proteomes" id="UP000502035"/>
    </source>
</evidence>
<dbReference type="SUPFAM" id="SSF49879">
    <property type="entry name" value="SMAD/FHA domain"/>
    <property type="match status" value="1"/>
</dbReference>
<dbReference type="PANTHER" id="PTHR36115">
    <property type="entry name" value="PROLINE-RICH ANTIGEN HOMOLOG-RELATED"/>
    <property type="match status" value="1"/>
</dbReference>
<dbReference type="InterPro" id="IPR008984">
    <property type="entry name" value="SMAD_FHA_dom_sf"/>
</dbReference>
<feature type="transmembrane region" description="Helical" evidence="8">
    <location>
        <begin position="49"/>
        <end position="72"/>
    </location>
</feature>
<accession>A0A6G7YFH3</accession>
<reference evidence="10 11" key="1">
    <citation type="submission" date="2020-03" db="EMBL/GenBank/DDBJ databases">
        <title>Nocardioides sp. nov., isolated from fish.</title>
        <authorList>
            <person name="Hyun D.-W."/>
            <person name="Bae J.-W."/>
        </authorList>
    </citation>
    <scope>NUCLEOTIDE SEQUENCE [LARGE SCALE GENOMIC DNA]</scope>
    <source>
        <strain evidence="10 11">HDW12A</strain>
    </source>
</reference>
<keyword evidence="5 8" id="KW-1133">Transmembrane helix</keyword>
<name>A0A6G7YFH3_9ACTN</name>
<keyword evidence="3" id="KW-0597">Phosphoprotein</keyword>
<dbReference type="Gene3D" id="2.60.200.20">
    <property type="match status" value="1"/>
</dbReference>
<dbReference type="GO" id="GO:0005886">
    <property type="term" value="C:plasma membrane"/>
    <property type="evidence" value="ECO:0007669"/>
    <property type="project" value="UniProtKB-SubCell"/>
</dbReference>
<dbReference type="Pfam" id="PF00498">
    <property type="entry name" value="FHA"/>
    <property type="match status" value="1"/>
</dbReference>
<dbReference type="Pfam" id="PF06271">
    <property type="entry name" value="RDD"/>
    <property type="match status" value="1"/>
</dbReference>
<dbReference type="InterPro" id="IPR010432">
    <property type="entry name" value="RDD"/>
</dbReference>
<evidence type="ECO:0000256" key="6">
    <source>
        <dbReference type="ARBA" id="ARBA00023136"/>
    </source>
</evidence>
<evidence type="ECO:0000256" key="3">
    <source>
        <dbReference type="ARBA" id="ARBA00022553"/>
    </source>
</evidence>
<feature type="transmembrane region" description="Helical" evidence="8">
    <location>
        <begin position="20"/>
        <end position="42"/>
    </location>
</feature>
<evidence type="ECO:0000256" key="2">
    <source>
        <dbReference type="ARBA" id="ARBA00022475"/>
    </source>
</evidence>
<evidence type="ECO:0000256" key="7">
    <source>
        <dbReference type="SAM" id="MobiDB-lite"/>
    </source>
</evidence>
<dbReference type="AlphaFoldDB" id="A0A6G7YFH3"/>
<evidence type="ECO:0000256" key="4">
    <source>
        <dbReference type="ARBA" id="ARBA00022692"/>
    </source>
</evidence>
<dbReference type="PANTHER" id="PTHR36115:SF6">
    <property type="entry name" value="PROLINE-RICH ANTIGEN HOMOLOG"/>
    <property type="match status" value="1"/>
</dbReference>
<evidence type="ECO:0000256" key="5">
    <source>
        <dbReference type="ARBA" id="ARBA00022989"/>
    </source>
</evidence>
<keyword evidence="4 8" id="KW-0812">Transmembrane</keyword>
<proteinExistence type="predicted"/>
<keyword evidence="2" id="KW-1003">Cell membrane</keyword>
<evidence type="ECO:0000256" key="1">
    <source>
        <dbReference type="ARBA" id="ARBA00004651"/>
    </source>
</evidence>
<organism evidence="10 11">
    <name type="scientific">Nocardioides piscis</name>
    <dbReference type="NCBI Taxonomy" id="2714938"/>
    <lineage>
        <taxon>Bacteria</taxon>
        <taxon>Bacillati</taxon>
        <taxon>Actinomycetota</taxon>
        <taxon>Actinomycetes</taxon>
        <taxon>Propionibacteriales</taxon>
        <taxon>Nocardioidaceae</taxon>
        <taxon>Nocardioides</taxon>
    </lineage>
</organism>